<protein>
    <submittedName>
        <fullName evidence="1">Uncharacterized protein</fullName>
    </submittedName>
</protein>
<reference evidence="1" key="1">
    <citation type="journal article" date="2014" name="Front. Microbiol.">
        <title>High frequency of phylogenetically diverse reductive dehalogenase-homologous genes in deep subseafloor sedimentary metagenomes.</title>
        <authorList>
            <person name="Kawai M."/>
            <person name="Futagami T."/>
            <person name="Toyoda A."/>
            <person name="Takaki Y."/>
            <person name="Nishi S."/>
            <person name="Hori S."/>
            <person name="Arai W."/>
            <person name="Tsubouchi T."/>
            <person name="Morono Y."/>
            <person name="Uchiyama I."/>
            <person name="Ito T."/>
            <person name="Fujiyama A."/>
            <person name="Inagaki F."/>
            <person name="Takami H."/>
        </authorList>
    </citation>
    <scope>NUCLEOTIDE SEQUENCE</scope>
    <source>
        <strain evidence="1">Expedition CK06-06</strain>
    </source>
</reference>
<organism evidence="1">
    <name type="scientific">marine sediment metagenome</name>
    <dbReference type="NCBI Taxonomy" id="412755"/>
    <lineage>
        <taxon>unclassified sequences</taxon>
        <taxon>metagenomes</taxon>
        <taxon>ecological metagenomes</taxon>
    </lineage>
</organism>
<accession>X0UEN3</accession>
<feature type="non-terminal residue" evidence="1">
    <location>
        <position position="110"/>
    </location>
</feature>
<proteinExistence type="predicted"/>
<name>X0UEN3_9ZZZZ</name>
<comment type="caution">
    <text evidence="1">The sequence shown here is derived from an EMBL/GenBank/DDBJ whole genome shotgun (WGS) entry which is preliminary data.</text>
</comment>
<dbReference type="AlphaFoldDB" id="X0UEN3"/>
<sequence length="110" mass="13170">MAALDPTQGLHRLKYEIDQWGKMDANCKRLLDCFDEAVRCTRDDAPVRKKDFKLDRESAGHPRGKEAKWERAIWELWGPNFRTKAWFLPDVCHYIQTYQMPLRQVRADRY</sequence>
<evidence type="ECO:0000313" key="1">
    <source>
        <dbReference type="EMBL" id="GAG04224.1"/>
    </source>
</evidence>
<dbReference type="EMBL" id="BARS01020173">
    <property type="protein sequence ID" value="GAG04224.1"/>
    <property type="molecule type" value="Genomic_DNA"/>
</dbReference>
<gene>
    <name evidence="1" type="ORF">S01H1_32570</name>
</gene>